<accession>A0AAD9QJT3</accession>
<proteinExistence type="predicted"/>
<dbReference type="PANTHER" id="PTHR33845">
    <property type="entry name" value="C2H2-TYPE DOMAIN-CONTAINING PROTEIN"/>
    <property type="match status" value="1"/>
</dbReference>
<comment type="caution">
    <text evidence="1">The sequence shown here is derived from an EMBL/GenBank/DDBJ whole genome shotgun (WGS) entry which is preliminary data.</text>
</comment>
<name>A0AAD9QJT3_ACRCE</name>
<reference evidence="1" key="1">
    <citation type="journal article" date="2023" name="G3 (Bethesda)">
        <title>Whole genome assembly and annotation of the endangered Caribbean coral Acropora cervicornis.</title>
        <authorList>
            <person name="Selwyn J.D."/>
            <person name="Vollmer S.V."/>
        </authorList>
    </citation>
    <scope>NUCLEOTIDE SEQUENCE</scope>
    <source>
        <strain evidence="1">K2</strain>
    </source>
</reference>
<protein>
    <submittedName>
        <fullName evidence="1">Uncharacterized protein</fullName>
    </submittedName>
</protein>
<reference evidence="1" key="2">
    <citation type="journal article" date="2023" name="Science">
        <title>Genomic signatures of disease resistance in endangered staghorn corals.</title>
        <authorList>
            <person name="Vollmer S.V."/>
            <person name="Selwyn J.D."/>
            <person name="Despard B.A."/>
            <person name="Roesel C.L."/>
        </authorList>
    </citation>
    <scope>NUCLEOTIDE SEQUENCE</scope>
    <source>
        <strain evidence="1">K2</strain>
    </source>
</reference>
<organism evidence="1 2">
    <name type="scientific">Acropora cervicornis</name>
    <name type="common">Staghorn coral</name>
    <dbReference type="NCBI Taxonomy" id="6130"/>
    <lineage>
        <taxon>Eukaryota</taxon>
        <taxon>Metazoa</taxon>
        <taxon>Cnidaria</taxon>
        <taxon>Anthozoa</taxon>
        <taxon>Hexacorallia</taxon>
        <taxon>Scleractinia</taxon>
        <taxon>Astrocoeniina</taxon>
        <taxon>Acroporidae</taxon>
        <taxon>Acropora</taxon>
    </lineage>
</organism>
<dbReference type="EMBL" id="JARQWQ010000028">
    <property type="protein sequence ID" value="KAK2562619.1"/>
    <property type="molecule type" value="Genomic_DNA"/>
</dbReference>
<evidence type="ECO:0000313" key="2">
    <source>
        <dbReference type="Proteomes" id="UP001249851"/>
    </source>
</evidence>
<dbReference type="Proteomes" id="UP001249851">
    <property type="component" value="Unassembled WGS sequence"/>
</dbReference>
<evidence type="ECO:0000313" key="1">
    <source>
        <dbReference type="EMBL" id="KAK2562619.1"/>
    </source>
</evidence>
<keyword evidence="2" id="KW-1185">Reference proteome</keyword>
<dbReference type="PANTHER" id="PTHR33845:SF1">
    <property type="entry name" value="C2H2-TYPE DOMAIN-CONTAINING PROTEIN"/>
    <property type="match status" value="1"/>
</dbReference>
<gene>
    <name evidence="1" type="ORF">P5673_014307</name>
</gene>
<dbReference type="AlphaFoldDB" id="A0AAD9QJT3"/>
<sequence length="214" mass="24336">MVTHCLSDLEAHLDVGDHTPGKLKNLEENGLKTVDQVKKSASSECSTATSSKSAGFRSELPLGWALRSPWRGAPRFSAKVKEYLTAKFDIGEKTKDKVDPTQVALDMRSAKDDNNSRLFRREEWLTKTQVKGFFSRLGAARRRRELSPQHSISYDTTDLCKCVKEDKLQKFHATMLKTILLHFDVAVNSKDRIKDLMEKLSYFVQECNCFLSDD</sequence>